<dbReference type="Pfam" id="PF01266">
    <property type="entry name" value="DAO"/>
    <property type="match status" value="1"/>
</dbReference>
<dbReference type="RefSeq" id="WP_232594633.1">
    <property type="nucleotide sequence ID" value="NZ_BSPD01000054.1"/>
</dbReference>
<dbReference type="InterPro" id="IPR051473">
    <property type="entry name" value="P2Ox-like"/>
</dbReference>
<dbReference type="GO" id="GO:0016614">
    <property type="term" value="F:oxidoreductase activity, acting on CH-OH group of donors"/>
    <property type="evidence" value="ECO:0007669"/>
    <property type="project" value="InterPro"/>
</dbReference>
<sequence>MLYDIEQNQFAPNLDTYDFAIAGAGPAGITLARKLARKGKRVALFEAGGMEYSQRSQDIYAPSSDSTSYPAATTRLRYFGGTSNHWAGRCRPFDPFDFNNDHNDYVLPGWPIEFDDINPYLGEAKDILDLGRDTEFKPLEGTDVIEQSFEKDRSLVSSPTRFNSKYKEELTRSDSIDLYINANVTNIVLDDKTKQIIEAFEVSDYTGNRHHFNAGTFVLALGGIENPRLLLNADSQLQHGVGNQHDMVGRCFMDHFNVRLCTFMPNSTRWQDVGRMEFYTKPSWSHENAVGTSNVTLSIFQATRVDGRFKPLKLRLADFACRYGYEDQLGKLFRVACAGEGLVTTLMEQEPHPDCRLMLSDETDSLGLRRLKTQWKMSELDKKTIRTIAKEISIQATESGLGRFQLPEYILDESLEIPNIYHCHHMGSTRMAALPEHGVVDKNCKVFGTNNLYVAGSSVFSRGGGNNPTMPLLQLALRLGDHLT</sequence>
<evidence type="ECO:0000256" key="3">
    <source>
        <dbReference type="ARBA" id="ARBA00022630"/>
    </source>
</evidence>
<feature type="domain" description="Glucose-methanol-choline oxidoreductase C-terminal" evidence="7">
    <location>
        <begin position="351"/>
        <end position="476"/>
    </location>
</feature>
<organism evidence="8 9">
    <name type="scientific">Marinibactrum halimedae</name>
    <dbReference type="NCBI Taxonomy" id="1444977"/>
    <lineage>
        <taxon>Bacteria</taxon>
        <taxon>Pseudomonadati</taxon>
        <taxon>Pseudomonadota</taxon>
        <taxon>Gammaproteobacteria</taxon>
        <taxon>Cellvibrionales</taxon>
        <taxon>Cellvibrionaceae</taxon>
        <taxon>Marinibactrum</taxon>
    </lineage>
</organism>
<gene>
    <name evidence="8" type="ORF">GCM10007877_21550</name>
</gene>
<comment type="similarity">
    <text evidence="2">Belongs to the GMC oxidoreductase family.</text>
</comment>
<dbReference type="PANTHER" id="PTHR42784:SF1">
    <property type="entry name" value="PYRANOSE 2-OXIDASE"/>
    <property type="match status" value="1"/>
</dbReference>
<keyword evidence="5" id="KW-0560">Oxidoreductase</keyword>
<evidence type="ECO:0000259" key="7">
    <source>
        <dbReference type="Pfam" id="PF05199"/>
    </source>
</evidence>
<evidence type="ECO:0000256" key="1">
    <source>
        <dbReference type="ARBA" id="ARBA00001974"/>
    </source>
</evidence>
<keyword evidence="4" id="KW-0274">FAD</keyword>
<dbReference type="Proteomes" id="UP001156870">
    <property type="component" value="Unassembled WGS sequence"/>
</dbReference>
<accession>A0AA37T658</accession>
<dbReference type="AlphaFoldDB" id="A0AA37T658"/>
<dbReference type="InterPro" id="IPR006076">
    <property type="entry name" value="FAD-dep_OxRdtase"/>
</dbReference>
<keyword evidence="9" id="KW-1185">Reference proteome</keyword>
<name>A0AA37T658_9GAMM</name>
<dbReference type="PANTHER" id="PTHR42784">
    <property type="entry name" value="PYRANOSE 2-OXIDASE"/>
    <property type="match status" value="1"/>
</dbReference>
<dbReference type="Pfam" id="PF05199">
    <property type="entry name" value="GMC_oxred_C"/>
    <property type="match status" value="1"/>
</dbReference>
<dbReference type="InterPro" id="IPR007867">
    <property type="entry name" value="GMC_OxRtase_C"/>
</dbReference>
<evidence type="ECO:0000256" key="2">
    <source>
        <dbReference type="ARBA" id="ARBA00010790"/>
    </source>
</evidence>
<comment type="cofactor">
    <cofactor evidence="1">
        <name>FAD</name>
        <dbReference type="ChEBI" id="CHEBI:57692"/>
    </cofactor>
</comment>
<reference evidence="8 9" key="1">
    <citation type="journal article" date="2014" name="Int. J. Syst. Evol. Microbiol.">
        <title>Complete genome sequence of Corynebacterium casei LMG S-19264T (=DSM 44701T), isolated from a smear-ripened cheese.</title>
        <authorList>
            <consortium name="US DOE Joint Genome Institute (JGI-PGF)"/>
            <person name="Walter F."/>
            <person name="Albersmeier A."/>
            <person name="Kalinowski J."/>
            <person name="Ruckert C."/>
        </authorList>
    </citation>
    <scope>NUCLEOTIDE SEQUENCE [LARGE SCALE GENOMIC DNA]</scope>
    <source>
        <strain evidence="8 9">NBRC 110095</strain>
    </source>
</reference>
<keyword evidence="3" id="KW-0285">Flavoprotein</keyword>
<dbReference type="Gene3D" id="3.50.50.60">
    <property type="entry name" value="FAD/NAD(P)-binding domain"/>
    <property type="match status" value="2"/>
</dbReference>
<dbReference type="InterPro" id="IPR036188">
    <property type="entry name" value="FAD/NAD-bd_sf"/>
</dbReference>
<feature type="domain" description="FAD dependent oxidoreductase" evidence="6">
    <location>
        <begin position="18"/>
        <end position="223"/>
    </location>
</feature>
<evidence type="ECO:0000259" key="6">
    <source>
        <dbReference type="Pfam" id="PF01266"/>
    </source>
</evidence>
<evidence type="ECO:0000256" key="5">
    <source>
        <dbReference type="ARBA" id="ARBA00023002"/>
    </source>
</evidence>
<evidence type="ECO:0000313" key="9">
    <source>
        <dbReference type="Proteomes" id="UP001156870"/>
    </source>
</evidence>
<dbReference type="EMBL" id="BSPD01000054">
    <property type="protein sequence ID" value="GLS26439.1"/>
    <property type="molecule type" value="Genomic_DNA"/>
</dbReference>
<evidence type="ECO:0000313" key="8">
    <source>
        <dbReference type="EMBL" id="GLS26439.1"/>
    </source>
</evidence>
<protein>
    <submittedName>
        <fullName evidence="8">Dehydrogenase</fullName>
    </submittedName>
</protein>
<dbReference type="SUPFAM" id="SSF51905">
    <property type="entry name" value="FAD/NAD(P)-binding domain"/>
    <property type="match status" value="1"/>
</dbReference>
<evidence type="ECO:0000256" key="4">
    <source>
        <dbReference type="ARBA" id="ARBA00022827"/>
    </source>
</evidence>
<comment type="caution">
    <text evidence="8">The sequence shown here is derived from an EMBL/GenBank/DDBJ whole genome shotgun (WGS) entry which is preliminary data.</text>
</comment>
<proteinExistence type="inferred from homology"/>